<feature type="compositionally biased region" description="Low complexity" evidence="1">
    <location>
        <begin position="164"/>
        <end position="180"/>
    </location>
</feature>
<organism evidence="5 6">
    <name type="scientific">Actinacidiphila rubida</name>
    <dbReference type="NCBI Taxonomy" id="310780"/>
    <lineage>
        <taxon>Bacteria</taxon>
        <taxon>Bacillati</taxon>
        <taxon>Actinomycetota</taxon>
        <taxon>Actinomycetes</taxon>
        <taxon>Kitasatosporales</taxon>
        <taxon>Streptomycetaceae</taxon>
        <taxon>Actinacidiphila</taxon>
    </lineage>
</organism>
<keyword evidence="6" id="KW-1185">Reference proteome</keyword>
<keyword evidence="3" id="KW-0732">Signal</keyword>
<dbReference type="OrthoDB" id="3400969at2"/>
<evidence type="ECO:0000313" key="6">
    <source>
        <dbReference type="Proteomes" id="UP000181951"/>
    </source>
</evidence>
<keyword evidence="2" id="KW-0472">Membrane</keyword>
<keyword evidence="2" id="KW-0812">Transmembrane</keyword>
<evidence type="ECO:0000259" key="4">
    <source>
        <dbReference type="Pfam" id="PF14016"/>
    </source>
</evidence>
<name>A0A1H8UE97_9ACTN</name>
<dbReference type="RefSeq" id="WP_075018319.1">
    <property type="nucleotide sequence ID" value="NZ_FODD01000069.1"/>
</dbReference>
<feature type="signal peptide" evidence="3">
    <location>
        <begin position="1"/>
        <end position="27"/>
    </location>
</feature>
<protein>
    <recommendedName>
        <fullName evidence="4">DUF4232 domain-containing protein</fullName>
    </recommendedName>
</protein>
<dbReference type="STRING" id="310780.SAMN05216267_106910"/>
<feature type="chain" id="PRO_5010292997" description="DUF4232 domain-containing protein" evidence="3">
    <location>
        <begin position="28"/>
        <end position="244"/>
    </location>
</feature>
<dbReference type="Proteomes" id="UP000181951">
    <property type="component" value="Unassembled WGS sequence"/>
</dbReference>
<dbReference type="Pfam" id="PF14016">
    <property type="entry name" value="DUF4232"/>
    <property type="match status" value="1"/>
</dbReference>
<dbReference type="AlphaFoldDB" id="A0A1H8UE97"/>
<gene>
    <name evidence="5" type="ORF">SAMN05216267_106910</name>
</gene>
<evidence type="ECO:0000313" key="5">
    <source>
        <dbReference type="EMBL" id="SEP00948.1"/>
    </source>
</evidence>
<dbReference type="InterPro" id="IPR025326">
    <property type="entry name" value="DUF4232"/>
</dbReference>
<reference evidence="5 6" key="1">
    <citation type="submission" date="2016-10" db="EMBL/GenBank/DDBJ databases">
        <authorList>
            <person name="de Groot N.N."/>
        </authorList>
    </citation>
    <scope>NUCLEOTIDE SEQUENCE [LARGE SCALE GENOMIC DNA]</scope>
    <source>
        <strain evidence="5 6">CGMCC 4.2026</strain>
    </source>
</reference>
<sequence>MRSSSLAAGAAAVAVAALGVVPSTASAAAPVRDASTPMCATSQLTASIGDSEGAAGSLFRTLVLTNHSATTCHLTGFPGVSLLDASGTQIGQPATREHEGYTAVVLRPGGTASDTIHTINHMGSCLPTSTSLKVYPPGNTASLVVPAKIDNCSNLFTITPLAAGSNGNPVGSGPTGGSTPTPSPTGSGGQVTAVPSGAPNTGLAASSSGGGAGPLALVAGGVVVAGGIGAAAARRRRSQARARG</sequence>
<evidence type="ECO:0000256" key="1">
    <source>
        <dbReference type="SAM" id="MobiDB-lite"/>
    </source>
</evidence>
<proteinExistence type="predicted"/>
<keyword evidence="2" id="KW-1133">Transmembrane helix</keyword>
<dbReference type="EMBL" id="FODD01000069">
    <property type="protein sequence ID" value="SEP00948.1"/>
    <property type="molecule type" value="Genomic_DNA"/>
</dbReference>
<feature type="region of interest" description="Disordered" evidence="1">
    <location>
        <begin position="164"/>
        <end position="209"/>
    </location>
</feature>
<evidence type="ECO:0000256" key="3">
    <source>
        <dbReference type="SAM" id="SignalP"/>
    </source>
</evidence>
<feature type="domain" description="DUF4232" evidence="4">
    <location>
        <begin position="39"/>
        <end position="161"/>
    </location>
</feature>
<accession>A0A1H8UE97</accession>
<feature type="transmembrane region" description="Helical" evidence="2">
    <location>
        <begin position="215"/>
        <end position="233"/>
    </location>
</feature>
<evidence type="ECO:0000256" key="2">
    <source>
        <dbReference type="SAM" id="Phobius"/>
    </source>
</evidence>